<proteinExistence type="predicted"/>
<keyword evidence="1" id="KW-0732">Signal</keyword>
<keyword evidence="3" id="KW-1185">Reference proteome</keyword>
<reference evidence="3" key="1">
    <citation type="submission" date="2016-10" db="EMBL/GenBank/DDBJ databases">
        <authorList>
            <person name="Varghese N."/>
            <person name="Submissions S."/>
        </authorList>
    </citation>
    <scope>NUCLEOTIDE SEQUENCE [LARGE SCALE GENOMIC DNA]</scope>
    <source>
        <strain evidence="3">CGMCC 4.5579</strain>
    </source>
</reference>
<feature type="chain" id="PRO_5011510542" description="Secreted protein" evidence="1">
    <location>
        <begin position="32"/>
        <end position="134"/>
    </location>
</feature>
<evidence type="ECO:0008006" key="4">
    <source>
        <dbReference type="Google" id="ProtNLM"/>
    </source>
</evidence>
<dbReference type="AlphaFoldDB" id="A0A1I5KZV7"/>
<dbReference type="Proteomes" id="UP000198727">
    <property type="component" value="Unassembled WGS sequence"/>
</dbReference>
<protein>
    <recommendedName>
        <fullName evidence="4">Secreted protein</fullName>
    </recommendedName>
</protein>
<evidence type="ECO:0000313" key="2">
    <source>
        <dbReference type="EMBL" id="SFO90136.1"/>
    </source>
</evidence>
<dbReference type="STRING" id="587909.SAMN05421810_101341"/>
<gene>
    <name evidence="2" type="ORF">SAMN05421810_101341</name>
</gene>
<accession>A0A1I5KZV7</accession>
<sequence>MRSIQQRVLGVTAAGLAAAGVVVGAAAPAAAATEPPGGCVTHEIHLDPAAREAGWTVECVGRRYVFADVVVFSGGVATDNPREARWVEAGETWKDRNVYEQTDPPIDHLCVHLVSYEDPTDPLEIPGQIGHRCV</sequence>
<dbReference type="EMBL" id="FOWW01000001">
    <property type="protein sequence ID" value="SFO90136.1"/>
    <property type="molecule type" value="Genomic_DNA"/>
</dbReference>
<evidence type="ECO:0000256" key="1">
    <source>
        <dbReference type="SAM" id="SignalP"/>
    </source>
</evidence>
<organism evidence="2 3">
    <name type="scientific">Amycolatopsis arida</name>
    <dbReference type="NCBI Taxonomy" id="587909"/>
    <lineage>
        <taxon>Bacteria</taxon>
        <taxon>Bacillati</taxon>
        <taxon>Actinomycetota</taxon>
        <taxon>Actinomycetes</taxon>
        <taxon>Pseudonocardiales</taxon>
        <taxon>Pseudonocardiaceae</taxon>
        <taxon>Amycolatopsis</taxon>
    </lineage>
</organism>
<dbReference type="RefSeq" id="WP_134046405.1">
    <property type="nucleotide sequence ID" value="NZ_FOWW01000001.1"/>
</dbReference>
<dbReference type="OrthoDB" id="3696290at2"/>
<feature type="signal peptide" evidence="1">
    <location>
        <begin position="1"/>
        <end position="31"/>
    </location>
</feature>
<evidence type="ECO:0000313" key="3">
    <source>
        <dbReference type="Proteomes" id="UP000198727"/>
    </source>
</evidence>
<name>A0A1I5KZV7_9PSEU</name>